<feature type="domain" description="SWIM-type" evidence="8">
    <location>
        <begin position="200"/>
        <end position="239"/>
    </location>
</feature>
<dbReference type="InterPro" id="IPR050326">
    <property type="entry name" value="NAD_dep_DNA_ligaseB"/>
</dbReference>
<organism evidence="9 10">
    <name type="scientific">Thraustotheca clavata</name>
    <dbReference type="NCBI Taxonomy" id="74557"/>
    <lineage>
        <taxon>Eukaryota</taxon>
        <taxon>Sar</taxon>
        <taxon>Stramenopiles</taxon>
        <taxon>Oomycota</taxon>
        <taxon>Saprolegniomycetes</taxon>
        <taxon>Saprolegniales</taxon>
        <taxon>Achlyaceae</taxon>
        <taxon>Thraustotheca</taxon>
    </lineage>
</organism>
<dbReference type="CDD" id="cd07896">
    <property type="entry name" value="Adenylation_kDNA_ligase_like"/>
    <property type="match status" value="1"/>
</dbReference>
<dbReference type="SMART" id="SM00292">
    <property type="entry name" value="BRCT"/>
    <property type="match status" value="2"/>
</dbReference>
<name>A0A1V9YRW7_9STRA</name>
<dbReference type="PROSITE" id="PS50966">
    <property type="entry name" value="ZF_SWIM"/>
    <property type="match status" value="1"/>
</dbReference>
<evidence type="ECO:0000256" key="2">
    <source>
        <dbReference type="ARBA" id="ARBA00022705"/>
    </source>
</evidence>
<dbReference type="PROSITE" id="PS00333">
    <property type="entry name" value="DNA_LIGASE_A2"/>
    <property type="match status" value="1"/>
</dbReference>
<dbReference type="Gene3D" id="3.30.470.30">
    <property type="entry name" value="DNA ligase/mRNA capping enzyme"/>
    <property type="match status" value="1"/>
</dbReference>
<dbReference type="GO" id="GO:0006260">
    <property type="term" value="P:DNA replication"/>
    <property type="evidence" value="ECO:0007669"/>
    <property type="project" value="UniProtKB-KW"/>
</dbReference>
<feature type="compositionally biased region" description="Low complexity" evidence="6">
    <location>
        <begin position="251"/>
        <end position="266"/>
    </location>
</feature>
<evidence type="ECO:0000313" key="9">
    <source>
        <dbReference type="EMBL" id="OQR88472.1"/>
    </source>
</evidence>
<dbReference type="PANTHER" id="PTHR47810:SF1">
    <property type="entry name" value="DNA LIGASE B"/>
    <property type="match status" value="1"/>
</dbReference>
<dbReference type="GO" id="GO:0006310">
    <property type="term" value="P:DNA recombination"/>
    <property type="evidence" value="ECO:0007669"/>
    <property type="project" value="InterPro"/>
</dbReference>
<dbReference type="EMBL" id="JNBS01003197">
    <property type="protein sequence ID" value="OQR88472.1"/>
    <property type="molecule type" value="Genomic_DNA"/>
</dbReference>
<dbReference type="InterPro" id="IPR036420">
    <property type="entry name" value="BRCT_dom_sf"/>
</dbReference>
<dbReference type="CDD" id="cd17748">
    <property type="entry name" value="BRCT_DNA_ligase_like"/>
    <property type="match status" value="1"/>
</dbReference>
<keyword evidence="5" id="KW-0479">Metal-binding</keyword>
<dbReference type="InterPro" id="IPR012310">
    <property type="entry name" value="DNA_ligase_ATP-dep_cent"/>
</dbReference>
<keyword evidence="10" id="KW-1185">Reference proteome</keyword>
<sequence>MSLSGQVIAITGKLCLGSRNDIQTLVEANGGKFASAVKKGVTHLVTNTPTIMTSKLESAKKLGVKIVGEDHLASLSTSEPPAKKQKLNQPEIEYNANCLAGIVFAIDGELKMFTKEDCIRFIAEHDGKFSESISPDVTHVITQTPSATSNNYKYVSESFIGDLMTAQFESLFGADDLAPKPKRQMTDGEAIDIQGGSGSYQVRYRNGIYYCTCMAWKMQNQSGNVRSCKHLRDILGAEFETWRTKSNGPVAKSSSSASKSTSSPSKASAPKLLLAHKYDPNINVLGWHISEKFDGVRGYWNGNTFLSRLGNPFEAPDFFTQGLPTDISLDGELFLGRKQFEATISIVKNGHPDNAKNWKQIKFMVFDVPSMKDSPFETRLSYLKAHLASHPYVTVVDHTICTSQTMLEEELKRVEALGAEGLMLRQPKSKYIGSRSNTLLKVKSFSDDEAKVVGYEAGQGKYKGRTGSLKCITRS</sequence>
<evidence type="ECO:0000256" key="3">
    <source>
        <dbReference type="ARBA" id="ARBA00022763"/>
    </source>
</evidence>
<dbReference type="GO" id="GO:0005524">
    <property type="term" value="F:ATP binding"/>
    <property type="evidence" value="ECO:0007669"/>
    <property type="project" value="InterPro"/>
</dbReference>
<dbReference type="GO" id="GO:0003910">
    <property type="term" value="F:DNA ligase (ATP) activity"/>
    <property type="evidence" value="ECO:0007669"/>
    <property type="project" value="InterPro"/>
</dbReference>
<dbReference type="Pfam" id="PF00533">
    <property type="entry name" value="BRCT"/>
    <property type="match status" value="2"/>
</dbReference>
<dbReference type="GO" id="GO:0008270">
    <property type="term" value="F:zinc ion binding"/>
    <property type="evidence" value="ECO:0007669"/>
    <property type="project" value="UniProtKB-KW"/>
</dbReference>
<evidence type="ECO:0000256" key="4">
    <source>
        <dbReference type="ARBA" id="ARBA00023204"/>
    </source>
</evidence>
<protein>
    <submittedName>
        <fullName evidence="9">ATPdependent DNA ligase domain containing protein</fullName>
    </submittedName>
</protein>
<keyword evidence="5" id="KW-0863">Zinc-finger</keyword>
<gene>
    <name evidence="9" type="ORF">THRCLA_10301</name>
</gene>
<evidence type="ECO:0000259" key="7">
    <source>
        <dbReference type="PROSITE" id="PS50172"/>
    </source>
</evidence>
<dbReference type="NCBIfam" id="NF006592">
    <property type="entry name" value="PRK09125.1"/>
    <property type="match status" value="1"/>
</dbReference>
<dbReference type="SUPFAM" id="SSF56091">
    <property type="entry name" value="DNA ligase/mRNA capping enzyme, catalytic domain"/>
    <property type="match status" value="1"/>
</dbReference>
<evidence type="ECO:0000256" key="1">
    <source>
        <dbReference type="ARBA" id="ARBA00022598"/>
    </source>
</evidence>
<keyword evidence="3" id="KW-0227">DNA damage</keyword>
<dbReference type="InterPro" id="IPR001357">
    <property type="entry name" value="BRCT_dom"/>
</dbReference>
<proteinExistence type="predicted"/>
<keyword evidence="4" id="KW-0234">DNA repair</keyword>
<keyword evidence="5" id="KW-0862">Zinc</keyword>
<dbReference type="PANTHER" id="PTHR47810">
    <property type="entry name" value="DNA LIGASE"/>
    <property type="match status" value="1"/>
</dbReference>
<keyword evidence="2" id="KW-0235">DNA replication</keyword>
<dbReference type="Gene3D" id="3.40.50.10190">
    <property type="entry name" value="BRCT domain"/>
    <property type="match status" value="2"/>
</dbReference>
<dbReference type="OrthoDB" id="411785at2759"/>
<dbReference type="Proteomes" id="UP000243217">
    <property type="component" value="Unassembled WGS sequence"/>
</dbReference>
<accession>A0A1V9YRW7</accession>
<reference evidence="9 10" key="1">
    <citation type="journal article" date="2014" name="Genome Biol. Evol.">
        <title>The secreted proteins of Achlya hypogyna and Thraustotheca clavata identify the ancestral oomycete secretome and reveal gene acquisitions by horizontal gene transfer.</title>
        <authorList>
            <person name="Misner I."/>
            <person name="Blouin N."/>
            <person name="Leonard G."/>
            <person name="Richards T.A."/>
            <person name="Lane C.E."/>
        </authorList>
    </citation>
    <scope>NUCLEOTIDE SEQUENCE [LARGE SCALE GENOMIC DNA]</scope>
    <source>
        <strain evidence="9 10">ATCC 34112</strain>
    </source>
</reference>
<feature type="domain" description="BRCT" evidence="7">
    <location>
        <begin position="1"/>
        <end position="72"/>
    </location>
</feature>
<dbReference type="InterPro" id="IPR016059">
    <property type="entry name" value="DNA_ligase_ATP-dep_CS"/>
</dbReference>
<dbReference type="InterPro" id="IPR007527">
    <property type="entry name" value="Znf_SWIM"/>
</dbReference>
<dbReference type="PROSITE" id="PS50172">
    <property type="entry name" value="BRCT"/>
    <property type="match status" value="1"/>
</dbReference>
<dbReference type="GO" id="GO:0006281">
    <property type="term" value="P:DNA repair"/>
    <property type="evidence" value="ECO:0007669"/>
    <property type="project" value="UniProtKB-KW"/>
</dbReference>
<dbReference type="AlphaFoldDB" id="A0A1V9YRW7"/>
<dbReference type="STRING" id="74557.A0A1V9YRW7"/>
<feature type="region of interest" description="Disordered" evidence="6">
    <location>
        <begin position="246"/>
        <end position="266"/>
    </location>
</feature>
<dbReference type="Pfam" id="PF01068">
    <property type="entry name" value="DNA_ligase_A_M"/>
    <property type="match status" value="1"/>
</dbReference>
<comment type="caution">
    <text evidence="9">The sequence shown here is derived from an EMBL/GenBank/DDBJ whole genome shotgun (WGS) entry which is preliminary data.</text>
</comment>
<evidence type="ECO:0000313" key="10">
    <source>
        <dbReference type="Proteomes" id="UP000243217"/>
    </source>
</evidence>
<keyword evidence="1 9" id="KW-0436">Ligase</keyword>
<dbReference type="Gene3D" id="3.30.1490.70">
    <property type="match status" value="1"/>
</dbReference>
<feature type="non-terminal residue" evidence="9">
    <location>
        <position position="475"/>
    </location>
</feature>
<evidence type="ECO:0000256" key="5">
    <source>
        <dbReference type="PROSITE-ProRule" id="PRU00325"/>
    </source>
</evidence>
<evidence type="ECO:0000256" key="6">
    <source>
        <dbReference type="SAM" id="MobiDB-lite"/>
    </source>
</evidence>
<dbReference type="SUPFAM" id="SSF52113">
    <property type="entry name" value="BRCT domain"/>
    <property type="match status" value="2"/>
</dbReference>
<evidence type="ECO:0000259" key="8">
    <source>
        <dbReference type="PROSITE" id="PS50966"/>
    </source>
</evidence>